<sequence length="590" mass="64358">MDPMAFTSMDITASDMESLIKKAKKKAKQARARVKKLQKDNPEANAKIQNAWKGMSSVMSRAAQSTMSLAESVPGVQNLLAGEDDEWDSDEDASPKVLTVESDASPRLLTMESVAVVHESSSEIASTTETTKFKNRPEPIFPDDLPSPEPEQSPEPLKTEVPLPPAPEQVPAVTVQVPLPPVRSEQPVLVPEPSEQSPGSNSGHRFTNESVRPSELRKYDSMDVAVEGMVQDAVEKMYNQFHESLSEDPINADMAGRKFSLSAGSQLCTPDPAFSAKDSPTLRVDPTNNPFVQNKDAQAGSAEEVLDTLHADEVARQSYSAPSDEVARKSYSAPSLEISPNDPDTPNSLAPYSDLNVTLAASQGPVQSLDEVPMESMGTHTSSLELEDEAVQQLHAQVQKEQAPSSKRHEETQQPAAHKNRREPAELEETQRRRLLELEEQHQAEQQRLEEMEEQQRLKELSWRMSTQAAVTAAVSGGRIEGELRMEVVHLREKLQKMEVVAEGGEAEDGRGFAGTGGGWEGGEAEDGGGLQEHVVAEGEEVEGTAGGSVFNMWWLLRERKPRGTAGGCRNRWWLRERKSGTGSAGTGGG</sequence>
<organism evidence="3 4">
    <name type="scientific">Cymbomonas tetramitiformis</name>
    <dbReference type="NCBI Taxonomy" id="36881"/>
    <lineage>
        <taxon>Eukaryota</taxon>
        <taxon>Viridiplantae</taxon>
        <taxon>Chlorophyta</taxon>
        <taxon>Pyramimonadophyceae</taxon>
        <taxon>Pyramimonadales</taxon>
        <taxon>Pyramimonadaceae</taxon>
        <taxon>Cymbomonas</taxon>
    </lineage>
</organism>
<evidence type="ECO:0000313" key="3">
    <source>
        <dbReference type="EMBL" id="KAK3272799.1"/>
    </source>
</evidence>
<comment type="caution">
    <text evidence="3">The sequence shown here is derived from an EMBL/GenBank/DDBJ whole genome shotgun (WGS) entry which is preliminary data.</text>
</comment>
<evidence type="ECO:0000313" key="4">
    <source>
        <dbReference type="Proteomes" id="UP001190700"/>
    </source>
</evidence>
<feature type="compositionally biased region" description="Polar residues" evidence="2">
    <location>
        <begin position="194"/>
        <end position="211"/>
    </location>
</feature>
<evidence type="ECO:0000256" key="1">
    <source>
        <dbReference type="SAM" id="Coils"/>
    </source>
</evidence>
<name>A0AAE0G785_9CHLO</name>
<dbReference type="AlphaFoldDB" id="A0AAE0G785"/>
<feature type="compositionally biased region" description="Polar residues" evidence="2">
    <location>
        <begin position="286"/>
        <end position="296"/>
    </location>
</feature>
<evidence type="ECO:0000256" key="2">
    <source>
        <dbReference type="SAM" id="MobiDB-lite"/>
    </source>
</evidence>
<keyword evidence="1" id="KW-0175">Coiled coil</keyword>
<feature type="coiled-coil region" evidence="1">
    <location>
        <begin position="13"/>
        <end position="47"/>
    </location>
</feature>
<accession>A0AAE0G785</accession>
<gene>
    <name evidence="3" type="ORF">CYMTET_18921</name>
</gene>
<feature type="region of interest" description="Disordered" evidence="2">
    <location>
        <begin position="394"/>
        <end position="429"/>
    </location>
</feature>
<dbReference type="Proteomes" id="UP001190700">
    <property type="component" value="Unassembled WGS sequence"/>
</dbReference>
<keyword evidence="4" id="KW-1185">Reference proteome</keyword>
<feature type="compositionally biased region" description="Low complexity" evidence="2">
    <location>
        <begin position="116"/>
        <end position="130"/>
    </location>
</feature>
<feature type="region of interest" description="Disordered" evidence="2">
    <location>
        <begin position="116"/>
        <end position="214"/>
    </location>
</feature>
<feature type="region of interest" description="Disordered" evidence="2">
    <location>
        <begin position="263"/>
        <end position="352"/>
    </location>
</feature>
<proteinExistence type="predicted"/>
<dbReference type="EMBL" id="LGRX02008784">
    <property type="protein sequence ID" value="KAK3272799.1"/>
    <property type="molecule type" value="Genomic_DNA"/>
</dbReference>
<protein>
    <submittedName>
        <fullName evidence="3">Uncharacterized protein</fullName>
    </submittedName>
</protein>
<feature type="compositionally biased region" description="Polar residues" evidence="2">
    <location>
        <begin position="342"/>
        <end position="352"/>
    </location>
</feature>
<reference evidence="3 4" key="1">
    <citation type="journal article" date="2015" name="Genome Biol. Evol.">
        <title>Comparative Genomics of a Bacterivorous Green Alga Reveals Evolutionary Causalities and Consequences of Phago-Mixotrophic Mode of Nutrition.</title>
        <authorList>
            <person name="Burns J.A."/>
            <person name="Paasch A."/>
            <person name="Narechania A."/>
            <person name="Kim E."/>
        </authorList>
    </citation>
    <scope>NUCLEOTIDE SEQUENCE [LARGE SCALE GENOMIC DNA]</scope>
    <source>
        <strain evidence="3 4">PLY_AMNH</strain>
    </source>
</reference>
<feature type="compositionally biased region" description="Polar residues" evidence="2">
    <location>
        <begin position="394"/>
        <end position="405"/>
    </location>
</feature>